<keyword evidence="2" id="KW-0732">Signal</keyword>
<evidence type="ECO:0008006" key="5">
    <source>
        <dbReference type="Google" id="ProtNLM"/>
    </source>
</evidence>
<evidence type="ECO:0000256" key="2">
    <source>
        <dbReference type="SAM" id="SignalP"/>
    </source>
</evidence>
<dbReference type="EMBL" id="JAZDQV010000007">
    <property type="protein sequence ID" value="MEE1877686.1"/>
    <property type="molecule type" value="Genomic_DNA"/>
</dbReference>
<dbReference type="RefSeq" id="WP_354144793.1">
    <property type="nucleotide sequence ID" value="NZ_JAZDQV010000007.1"/>
</dbReference>
<keyword evidence="1" id="KW-1133">Transmembrane helix</keyword>
<keyword evidence="1" id="KW-0472">Membrane</keyword>
<sequence length="71" mass="6578">MVKKVLAAAAVLSLAAMPAVAEVSKARAVAPVEDESEVGGGSGLIIALVAAAVGIAAVVAAGGGDNAPVSP</sequence>
<dbReference type="Proteomes" id="UP001343492">
    <property type="component" value="Unassembled WGS sequence"/>
</dbReference>
<protein>
    <recommendedName>
        <fullName evidence="5">Ferrochelatase</fullName>
    </recommendedName>
</protein>
<feature type="chain" id="PRO_5045805471" description="Ferrochelatase" evidence="2">
    <location>
        <begin position="22"/>
        <end position="71"/>
    </location>
</feature>
<comment type="caution">
    <text evidence="3">The sequence shown here is derived from an EMBL/GenBank/DDBJ whole genome shotgun (WGS) entry which is preliminary data.</text>
</comment>
<proteinExistence type="predicted"/>
<feature type="transmembrane region" description="Helical" evidence="1">
    <location>
        <begin position="44"/>
        <end position="64"/>
    </location>
</feature>
<keyword evidence="4" id="KW-1185">Reference proteome</keyword>
<accession>A0ABU7GFA4</accession>
<evidence type="ECO:0000256" key="1">
    <source>
        <dbReference type="SAM" id="Phobius"/>
    </source>
</evidence>
<evidence type="ECO:0000313" key="3">
    <source>
        <dbReference type="EMBL" id="MEE1877686.1"/>
    </source>
</evidence>
<reference evidence="3 4" key="1">
    <citation type="submission" date="2024-01" db="EMBL/GenBank/DDBJ databases">
        <title>The genome sequence of Erythrobacteraceae sp. strain 1XM1-14.</title>
        <authorList>
            <person name="Liu Y."/>
        </authorList>
    </citation>
    <scope>NUCLEOTIDE SEQUENCE [LARGE SCALE GENOMIC DNA]</scope>
    <source>
        <strain evidence="3 4">1XM1-14</strain>
    </source>
</reference>
<gene>
    <name evidence="3" type="ORF">VRS74_08325</name>
</gene>
<keyword evidence="1" id="KW-0812">Transmembrane</keyword>
<evidence type="ECO:0000313" key="4">
    <source>
        <dbReference type="Proteomes" id="UP001343492"/>
    </source>
</evidence>
<feature type="signal peptide" evidence="2">
    <location>
        <begin position="1"/>
        <end position="21"/>
    </location>
</feature>
<organism evidence="3 4">
    <name type="scientific">Altererythrobacter litoralis</name>
    <dbReference type="NCBI Taxonomy" id="3113904"/>
    <lineage>
        <taxon>Bacteria</taxon>
        <taxon>Pseudomonadati</taxon>
        <taxon>Pseudomonadota</taxon>
        <taxon>Alphaproteobacteria</taxon>
        <taxon>Sphingomonadales</taxon>
        <taxon>Erythrobacteraceae</taxon>
        <taxon>Altererythrobacter</taxon>
    </lineage>
</organism>
<name>A0ABU7GFA4_9SPHN</name>